<reference evidence="2" key="1">
    <citation type="submission" date="2016-10" db="EMBL/GenBank/DDBJ databases">
        <authorList>
            <person name="Varghese N."/>
            <person name="Submissions S."/>
        </authorList>
    </citation>
    <scope>NUCLEOTIDE SEQUENCE [LARGE SCALE GENOMIC DNA]</scope>
    <source>
        <strain evidence="2">DSM 24956</strain>
    </source>
</reference>
<dbReference type="AlphaFoldDB" id="A0A1H2WM91"/>
<evidence type="ECO:0008006" key="3">
    <source>
        <dbReference type="Google" id="ProtNLM"/>
    </source>
</evidence>
<dbReference type="EMBL" id="FNNJ01000002">
    <property type="protein sequence ID" value="SDW81647.1"/>
    <property type="molecule type" value="Genomic_DNA"/>
</dbReference>
<dbReference type="Proteomes" id="UP000199595">
    <property type="component" value="Unassembled WGS sequence"/>
</dbReference>
<keyword evidence="2" id="KW-1185">Reference proteome</keyword>
<dbReference type="InterPro" id="IPR021341">
    <property type="entry name" value="DUF2958"/>
</dbReference>
<sequence length="121" mass="14099">MKLITQHLTNRFDQIGNQSEIENPLIIAKFFNPGGAGTWYATEYNPETKICYGYVTGLAYDEWGTFSIDELETVQLPFGLSIERDIHFDEIHFKELMQKKRLNELPKKDLQQDKNQGLERS</sequence>
<organism evidence="1 2">
    <name type="scientific">Lutibacter oricola</name>
    <dbReference type="NCBI Taxonomy" id="762486"/>
    <lineage>
        <taxon>Bacteria</taxon>
        <taxon>Pseudomonadati</taxon>
        <taxon>Bacteroidota</taxon>
        <taxon>Flavobacteriia</taxon>
        <taxon>Flavobacteriales</taxon>
        <taxon>Flavobacteriaceae</taxon>
        <taxon>Lutibacter</taxon>
    </lineage>
</organism>
<accession>A0A1H2WM91</accession>
<dbReference type="RefSeq" id="WP_090121049.1">
    <property type="nucleotide sequence ID" value="NZ_FNNJ01000002.1"/>
</dbReference>
<evidence type="ECO:0000313" key="1">
    <source>
        <dbReference type="EMBL" id="SDW81647.1"/>
    </source>
</evidence>
<protein>
    <recommendedName>
        <fullName evidence="3">DUF2958 domain-containing protein</fullName>
    </recommendedName>
</protein>
<evidence type="ECO:0000313" key="2">
    <source>
        <dbReference type="Proteomes" id="UP000199595"/>
    </source>
</evidence>
<dbReference type="Pfam" id="PF11171">
    <property type="entry name" value="DUF2958"/>
    <property type="match status" value="1"/>
</dbReference>
<dbReference type="OrthoDB" id="1070337at2"/>
<dbReference type="STRING" id="762486.SAMN05444411_102235"/>
<proteinExistence type="predicted"/>
<gene>
    <name evidence="1" type="ORF">SAMN05444411_102235</name>
</gene>
<name>A0A1H2WM91_9FLAO</name>